<evidence type="ECO:0000256" key="2">
    <source>
        <dbReference type="ARBA" id="ARBA00022630"/>
    </source>
</evidence>
<evidence type="ECO:0000256" key="3">
    <source>
        <dbReference type="ARBA" id="ARBA00022827"/>
    </source>
</evidence>
<dbReference type="PRINTS" id="PR00411">
    <property type="entry name" value="PNDRDTASEI"/>
</dbReference>
<organism evidence="5 7">
    <name type="scientific">[Ruminococcus] torques</name>
    <dbReference type="NCBI Taxonomy" id="33039"/>
    <lineage>
        <taxon>Bacteria</taxon>
        <taxon>Bacillati</taxon>
        <taxon>Bacillota</taxon>
        <taxon>Clostridia</taxon>
        <taxon>Lachnospirales</taxon>
        <taxon>Lachnospiraceae</taxon>
        <taxon>Mediterraneibacter</taxon>
    </lineage>
</organism>
<comment type="cofactor">
    <cofactor evidence="1">
        <name>FAD</name>
        <dbReference type="ChEBI" id="CHEBI:57692"/>
    </cofactor>
</comment>
<name>A0A173ZNP7_9FIRM</name>
<reference evidence="6 8" key="2">
    <citation type="journal article" date="2019" name="Science, e1252229">
        <title>Invertible promoters mediate bacterial phase variation, antibiotic resistance, and host adaptation in the gut.</title>
        <authorList>
            <person name="Jiang X."/>
            <person name="Hall A.B."/>
            <person name="Arthur T.D."/>
            <person name="Plichta D.R."/>
            <person name="Covington C.T."/>
            <person name="Poyet M."/>
            <person name="Crothers J."/>
            <person name="Moses P.L."/>
            <person name="Tolonen A.C."/>
            <person name="Vlamakis H."/>
            <person name="Alm E.J."/>
            <person name="Xavier R.J."/>
        </authorList>
    </citation>
    <scope>NUCLEOTIDE SEQUENCE [LARGE SCALE GENOMIC DNA]</scope>
    <source>
        <strain evidence="8">aa_0143</strain>
        <strain evidence="6">Aa_0143</strain>
    </source>
</reference>
<dbReference type="EMBL" id="CYZO01000008">
    <property type="protein sequence ID" value="CUN77220.1"/>
    <property type="molecule type" value="Genomic_DNA"/>
</dbReference>
<dbReference type="GeneID" id="97329288"/>
<evidence type="ECO:0000313" key="8">
    <source>
        <dbReference type="Proteomes" id="UP000292665"/>
    </source>
</evidence>
<protein>
    <submittedName>
        <fullName evidence="6">NAD(P)/FAD-dependent oxidoreductase</fullName>
    </submittedName>
    <submittedName>
        <fullName evidence="5">Rubredoxin-NAD(+) reductase</fullName>
        <ecNumber evidence="5">1.18.1.1</ecNumber>
    </submittedName>
</protein>
<keyword evidence="3" id="KW-0274">FAD</keyword>
<dbReference type="InterPro" id="IPR016156">
    <property type="entry name" value="FAD/NAD-linked_Rdtase_dimer_sf"/>
</dbReference>
<dbReference type="Proteomes" id="UP000095787">
    <property type="component" value="Unassembled WGS sequence"/>
</dbReference>
<dbReference type="PANTHER" id="PTHR43429:SF3">
    <property type="entry name" value="NITRITE REDUCTASE [NAD(P)H]"/>
    <property type="match status" value="1"/>
</dbReference>
<dbReference type="EC" id="1.18.1.1" evidence="5"/>
<dbReference type="PRINTS" id="PR00368">
    <property type="entry name" value="FADPNR"/>
</dbReference>
<evidence type="ECO:0000256" key="1">
    <source>
        <dbReference type="ARBA" id="ARBA00001974"/>
    </source>
</evidence>
<sequence>MNYVIIGTGAAGIMAAKEIRKLKKDAQITMISADEQVHSRCMLHKYLSHERTAEELSFVEEDFFEKNQIAEVYGHIEVIDTANQMVDTKGGESICYDKLLISTGADSFIPPVGDLRKAKNVFGLRHLKDAQEIDKMAEDAEKILIIGSGLVGLDAAYGLIERGKKVTVVEMAEQILPVQLDAHAAKTYQELFEQAGVQFYLGCKAEGAVCEADGMIRAVTLDTGKQLLCDLIIVAAGVRPAVGFLEKSEIEVERGIKVNSKMETNVPNVYAAGDVTGLSGIWPNAMKQGQTAARNMCGVGTEYTDTFAAKNTINFFGLVTLCLGRIRQEEGDEIFVEEDRNVYRRLIMKDGVPEGILLQGDIAHSGIWQYMIKSKIDISSMKNKIFKITFADFYGIGDRGKYVWKIDEKMDKKTDKSRQNA</sequence>
<dbReference type="Pfam" id="PF07992">
    <property type="entry name" value="Pyr_redox_2"/>
    <property type="match status" value="1"/>
</dbReference>
<reference evidence="5 7" key="1">
    <citation type="submission" date="2015-09" db="EMBL/GenBank/DDBJ databases">
        <authorList>
            <consortium name="Pathogen Informatics"/>
        </authorList>
    </citation>
    <scope>NUCLEOTIDE SEQUENCE [LARGE SCALE GENOMIC DNA]</scope>
    <source>
        <strain evidence="5 7">2789STDY5834841</strain>
    </source>
</reference>
<proteinExistence type="predicted"/>
<dbReference type="EMBL" id="RCYR01000001">
    <property type="protein sequence ID" value="RYS82415.1"/>
    <property type="molecule type" value="Genomic_DNA"/>
</dbReference>
<keyword evidence="5" id="KW-0560">Oxidoreductase</keyword>
<evidence type="ECO:0000313" key="7">
    <source>
        <dbReference type="Proteomes" id="UP000095787"/>
    </source>
</evidence>
<gene>
    <name evidence="5" type="primary">rubB</name>
    <name evidence="6" type="ORF">EAI93_01590</name>
    <name evidence="5" type="ORF">ERS852456_00774</name>
</gene>
<dbReference type="Proteomes" id="UP000292665">
    <property type="component" value="Unassembled WGS sequence"/>
</dbReference>
<feature type="domain" description="FAD/NAD(P)-binding" evidence="4">
    <location>
        <begin position="2"/>
        <end position="289"/>
    </location>
</feature>
<accession>A0A173ZNP7</accession>
<dbReference type="RefSeq" id="WP_004845400.1">
    <property type="nucleotide sequence ID" value="NZ_AP028249.1"/>
</dbReference>
<dbReference type="PANTHER" id="PTHR43429">
    <property type="entry name" value="PYRIDINE NUCLEOTIDE-DISULFIDE OXIDOREDUCTASE DOMAIN-CONTAINING"/>
    <property type="match status" value="1"/>
</dbReference>
<dbReference type="Gene3D" id="3.30.390.30">
    <property type="match status" value="1"/>
</dbReference>
<dbReference type="AlphaFoldDB" id="A0A173ZNP7"/>
<dbReference type="InterPro" id="IPR023753">
    <property type="entry name" value="FAD/NAD-binding_dom"/>
</dbReference>
<keyword evidence="2" id="KW-0285">Flavoprotein</keyword>
<evidence type="ECO:0000313" key="6">
    <source>
        <dbReference type="EMBL" id="RYS82415.1"/>
    </source>
</evidence>
<dbReference type="GO" id="GO:0015044">
    <property type="term" value="F:rubredoxin-NAD+ reductase activity"/>
    <property type="evidence" value="ECO:0007669"/>
    <property type="project" value="UniProtKB-EC"/>
</dbReference>
<dbReference type="Gene3D" id="3.50.50.60">
    <property type="entry name" value="FAD/NAD(P)-binding domain"/>
    <property type="match status" value="2"/>
</dbReference>
<evidence type="ECO:0000259" key="4">
    <source>
        <dbReference type="Pfam" id="PF07992"/>
    </source>
</evidence>
<dbReference type="InterPro" id="IPR036188">
    <property type="entry name" value="FAD/NAD-bd_sf"/>
</dbReference>
<evidence type="ECO:0000313" key="5">
    <source>
        <dbReference type="EMBL" id="CUN77220.1"/>
    </source>
</evidence>
<dbReference type="SUPFAM" id="SSF51905">
    <property type="entry name" value="FAD/NAD(P)-binding domain"/>
    <property type="match status" value="1"/>
</dbReference>
<dbReference type="InterPro" id="IPR050260">
    <property type="entry name" value="FAD-bd_OxRdtase"/>
</dbReference>